<evidence type="ECO:0000313" key="7">
    <source>
        <dbReference type="Proteomes" id="UP001214131"/>
    </source>
</evidence>
<dbReference type="GO" id="GO:0016757">
    <property type="term" value="F:glycosyltransferase activity"/>
    <property type="evidence" value="ECO:0007669"/>
    <property type="project" value="UniProtKB-KW"/>
</dbReference>
<keyword evidence="3" id="KW-0328">Glycosyltransferase</keyword>
<dbReference type="SUPFAM" id="SSF53448">
    <property type="entry name" value="Nucleotide-diphospho-sugar transferases"/>
    <property type="match status" value="1"/>
</dbReference>
<gene>
    <name evidence="6" type="ORF">PWB86_01835</name>
</gene>
<accession>A0ABD7XA04</accession>
<dbReference type="AlphaFoldDB" id="A0ABD7XA04"/>
<evidence type="ECO:0000256" key="4">
    <source>
        <dbReference type="ARBA" id="ARBA00022679"/>
    </source>
</evidence>
<protein>
    <submittedName>
        <fullName evidence="6">Glycosyltransferase family 2 protein</fullName>
    </submittedName>
</protein>
<name>A0ABD7XA04_PEDPE</name>
<proteinExistence type="inferred from homology"/>
<dbReference type="Gene3D" id="3.90.550.10">
    <property type="entry name" value="Spore Coat Polysaccharide Biosynthesis Protein SpsA, Chain A"/>
    <property type="match status" value="1"/>
</dbReference>
<dbReference type="InterPro" id="IPR029044">
    <property type="entry name" value="Nucleotide-diphossugar_trans"/>
</dbReference>
<comment type="pathway">
    <text evidence="1">Cell wall biogenesis; cell wall polysaccharide biosynthesis.</text>
</comment>
<dbReference type="Pfam" id="PF00535">
    <property type="entry name" value="Glycos_transf_2"/>
    <property type="match status" value="1"/>
</dbReference>
<comment type="similarity">
    <text evidence="2">Belongs to the glycosyltransferase 2 family.</text>
</comment>
<evidence type="ECO:0000256" key="3">
    <source>
        <dbReference type="ARBA" id="ARBA00022676"/>
    </source>
</evidence>
<evidence type="ECO:0000256" key="2">
    <source>
        <dbReference type="ARBA" id="ARBA00006739"/>
    </source>
</evidence>
<organism evidence="6 7">
    <name type="scientific">Pediococcus pentosaceus</name>
    <dbReference type="NCBI Taxonomy" id="1255"/>
    <lineage>
        <taxon>Bacteria</taxon>
        <taxon>Bacillati</taxon>
        <taxon>Bacillota</taxon>
        <taxon>Bacilli</taxon>
        <taxon>Lactobacillales</taxon>
        <taxon>Lactobacillaceae</taxon>
        <taxon>Pediococcus</taxon>
    </lineage>
</organism>
<reference evidence="6 7" key="1">
    <citation type="submission" date="2023-02" db="EMBL/GenBank/DDBJ databases">
        <title>Comparative genomics and fermentation flavor characterization of five lactic acid bacteria reveal flavor biosynthesis metabolic pathways in fermented muskmelon puree.</title>
        <authorList>
            <person name="Yuan L."/>
            <person name="Li M."/>
            <person name="Xu X."/>
            <person name="Lao F."/>
            <person name="Wu J."/>
        </authorList>
    </citation>
    <scope>NUCLEOTIDE SEQUENCE [LARGE SCALE GENOMIC DNA]</scope>
    <source>
        <strain evidence="6 7">Ca-4</strain>
    </source>
</reference>
<dbReference type="PANTHER" id="PTHR43179:SF12">
    <property type="entry name" value="GALACTOFURANOSYLTRANSFERASE GLFT2"/>
    <property type="match status" value="1"/>
</dbReference>
<dbReference type="Proteomes" id="UP001214131">
    <property type="component" value="Chromosome"/>
</dbReference>
<evidence type="ECO:0000313" key="6">
    <source>
        <dbReference type="EMBL" id="WEA57631.1"/>
    </source>
</evidence>
<dbReference type="PANTHER" id="PTHR43179">
    <property type="entry name" value="RHAMNOSYLTRANSFERASE WBBL"/>
    <property type="match status" value="1"/>
</dbReference>
<dbReference type="InterPro" id="IPR001173">
    <property type="entry name" value="Glyco_trans_2-like"/>
</dbReference>
<sequence>MNKKSQVCAVIVTFNKLDLLKQCITAIKKQSYKVESILVVDNNSTDGTLAYLNSIVGVDAIHMDENIGGAGGFSEGIQKFINLTKSDFCWIMDDDTIPQEDCLKELLVAENKLDNVGFLASNIKWVNGDAAIMNVPRPADFWNEKAEEGLIKVESASFVSLLISRDAVLKVGLPISEFFIWGDDVEYTLRISKSGFNNYLVVSSLAMHKMKENIGIDIIRETDYSRIKRYYLGNRNAIYTSRKLMGAKGVLKETLKHISLVPKILIKKNKRKGYKIFVVAKGTLVGFFFNPKIKYMK</sequence>
<dbReference type="CDD" id="cd04185">
    <property type="entry name" value="GT_2_like_b"/>
    <property type="match status" value="1"/>
</dbReference>
<keyword evidence="4" id="KW-0808">Transferase</keyword>
<evidence type="ECO:0000259" key="5">
    <source>
        <dbReference type="Pfam" id="PF00535"/>
    </source>
</evidence>
<feature type="domain" description="Glycosyltransferase 2-like" evidence="5">
    <location>
        <begin position="9"/>
        <end position="120"/>
    </location>
</feature>
<dbReference type="EMBL" id="CP118739">
    <property type="protein sequence ID" value="WEA57631.1"/>
    <property type="molecule type" value="Genomic_DNA"/>
</dbReference>
<dbReference type="RefSeq" id="WP_257069502.1">
    <property type="nucleotide sequence ID" value="NZ_CP118739.1"/>
</dbReference>
<evidence type="ECO:0000256" key="1">
    <source>
        <dbReference type="ARBA" id="ARBA00004776"/>
    </source>
</evidence>